<feature type="transmembrane region" description="Helical" evidence="2">
    <location>
        <begin position="197"/>
        <end position="219"/>
    </location>
</feature>
<dbReference type="AlphaFoldDB" id="A0A1C5JKI3"/>
<keyword evidence="2" id="KW-0472">Membrane</keyword>
<organism evidence="4 5">
    <name type="scientific">Micromonospora coxensis</name>
    <dbReference type="NCBI Taxonomy" id="356852"/>
    <lineage>
        <taxon>Bacteria</taxon>
        <taxon>Bacillati</taxon>
        <taxon>Actinomycetota</taxon>
        <taxon>Actinomycetes</taxon>
        <taxon>Micromonosporales</taxon>
        <taxon>Micromonosporaceae</taxon>
        <taxon>Micromonospora</taxon>
    </lineage>
</organism>
<proteinExistence type="predicted"/>
<dbReference type="PANTHER" id="PTHR43798">
    <property type="entry name" value="MONOACYLGLYCEROL LIPASE"/>
    <property type="match status" value="1"/>
</dbReference>
<keyword evidence="5" id="KW-1185">Reference proteome</keyword>
<feature type="transmembrane region" description="Helical" evidence="2">
    <location>
        <begin position="92"/>
        <end position="120"/>
    </location>
</feature>
<reference evidence="5" key="1">
    <citation type="submission" date="2016-06" db="EMBL/GenBank/DDBJ databases">
        <authorList>
            <person name="Varghese N."/>
            <person name="Submissions Spin"/>
        </authorList>
    </citation>
    <scope>NUCLEOTIDE SEQUENCE [LARGE SCALE GENOMIC DNA]</scope>
    <source>
        <strain evidence="5">DSM 45161</strain>
    </source>
</reference>
<evidence type="ECO:0000313" key="5">
    <source>
        <dbReference type="Proteomes" id="UP000198215"/>
    </source>
</evidence>
<feature type="domain" description="AB hydrolase-1" evidence="3">
    <location>
        <begin position="255"/>
        <end position="524"/>
    </location>
</feature>
<dbReference type="InterPro" id="IPR029058">
    <property type="entry name" value="AB_hydrolase_fold"/>
</dbReference>
<feature type="region of interest" description="Disordered" evidence="1">
    <location>
        <begin position="134"/>
        <end position="190"/>
    </location>
</feature>
<dbReference type="RefSeq" id="WP_231933371.1">
    <property type="nucleotide sequence ID" value="NZ_LT607753.1"/>
</dbReference>
<accession>A0A1C5JKI3</accession>
<evidence type="ECO:0000313" key="4">
    <source>
        <dbReference type="EMBL" id="SCG71134.1"/>
    </source>
</evidence>
<sequence>MAKPSRRALLLLAALIPAGWGLVVGWWTPRGPGGNLDAVVSVLASLAVGLLAGRLGRSRWAMLAAPVLFALAVELARIPLRGPTVDAPHLSGFGVAALVLGRGLHGLFTLLPLLVGAAYGAGLARRATRRAAAVPPVTGAAGDGRQTPEPATGAADGSRHTPEPATSTGDARAATDVRTGGPAVGGAPMRRRPGWTWAGRVVVGLLAAVVALVTVAAAVPARTAPVPGGIAELTSVRSGDRELGLTLRGADRNAPVLLFLPGGPGSSEVGSVRRHLVGLERHVVLATLDRRGGARSWAAFAPSSSFTLDSEVADVIAVVEHLRQRFRQDRVYLMGHSGGSLVGVTAVQRRPELFHAYVGVGQAVDLRAADISQYADTVAWARRTGRADLADQLTRLGPPPYPDLYTYEPLLANEAGAFDFDRTGNAEGRDGVAENLDVPEYTLLEKAHALSGNLDGWDVLYPQLQQLDLRRDVRRLDVPVYLVDGAHEVPGRLALTREWYARLEAPRKEHVVLDGAGHRSLFQRPGPVTDLLTRMLTETRGPGV</sequence>
<dbReference type="PANTHER" id="PTHR43798:SF27">
    <property type="entry name" value="HYDROLASE ALPHA_BETA HYDROLASE FOLD FAMILY"/>
    <property type="match status" value="1"/>
</dbReference>
<dbReference type="Proteomes" id="UP000198215">
    <property type="component" value="Chromosome I"/>
</dbReference>
<keyword evidence="2" id="KW-1133">Transmembrane helix</keyword>
<gene>
    <name evidence="4" type="ORF">GA0070614_4789</name>
</gene>
<dbReference type="Pfam" id="PF00561">
    <property type="entry name" value="Abhydrolase_1"/>
    <property type="match status" value="1"/>
</dbReference>
<dbReference type="InterPro" id="IPR000073">
    <property type="entry name" value="AB_hydrolase_1"/>
</dbReference>
<dbReference type="SUPFAM" id="SSF53474">
    <property type="entry name" value="alpha/beta-Hydrolases"/>
    <property type="match status" value="1"/>
</dbReference>
<evidence type="ECO:0000256" key="1">
    <source>
        <dbReference type="SAM" id="MobiDB-lite"/>
    </source>
</evidence>
<dbReference type="InterPro" id="IPR050266">
    <property type="entry name" value="AB_hydrolase_sf"/>
</dbReference>
<feature type="transmembrane region" description="Helical" evidence="2">
    <location>
        <begin position="60"/>
        <end position="80"/>
    </location>
</feature>
<keyword evidence="2" id="KW-0812">Transmembrane</keyword>
<protein>
    <submittedName>
        <fullName evidence="4">Pimeloyl-ACP methyl ester carboxylesterase</fullName>
    </submittedName>
</protein>
<dbReference type="Gene3D" id="3.40.50.1820">
    <property type="entry name" value="alpha/beta hydrolase"/>
    <property type="match status" value="1"/>
</dbReference>
<dbReference type="GO" id="GO:0016020">
    <property type="term" value="C:membrane"/>
    <property type="evidence" value="ECO:0007669"/>
    <property type="project" value="TreeGrafter"/>
</dbReference>
<evidence type="ECO:0000256" key="2">
    <source>
        <dbReference type="SAM" id="Phobius"/>
    </source>
</evidence>
<feature type="transmembrane region" description="Helical" evidence="2">
    <location>
        <begin position="35"/>
        <end position="53"/>
    </location>
</feature>
<dbReference type="GO" id="GO:0003824">
    <property type="term" value="F:catalytic activity"/>
    <property type="evidence" value="ECO:0007669"/>
    <property type="project" value="UniProtKB-ARBA"/>
</dbReference>
<name>A0A1C5JKI3_9ACTN</name>
<evidence type="ECO:0000259" key="3">
    <source>
        <dbReference type="Pfam" id="PF00561"/>
    </source>
</evidence>
<dbReference type="EMBL" id="LT607753">
    <property type="protein sequence ID" value="SCG71134.1"/>
    <property type="molecule type" value="Genomic_DNA"/>
</dbReference>